<dbReference type="GO" id="GO:0006886">
    <property type="term" value="P:intracellular protein transport"/>
    <property type="evidence" value="ECO:0007669"/>
    <property type="project" value="UniProtKB-ARBA"/>
</dbReference>
<feature type="compositionally biased region" description="Low complexity" evidence="11">
    <location>
        <begin position="66"/>
        <end position="76"/>
    </location>
</feature>
<evidence type="ECO:0000313" key="13">
    <source>
        <dbReference type="Proteomes" id="UP000030661"/>
    </source>
</evidence>
<accession>A0A081C4D9</accession>
<evidence type="ECO:0000256" key="2">
    <source>
        <dbReference type="ARBA" id="ARBA00022448"/>
    </source>
</evidence>
<feature type="compositionally biased region" description="Basic and acidic residues" evidence="11">
    <location>
        <begin position="86"/>
        <end position="95"/>
    </location>
</feature>
<dbReference type="PRINTS" id="PR01506">
    <property type="entry name" value="TATBPROTEIN"/>
</dbReference>
<dbReference type="Proteomes" id="UP000030661">
    <property type="component" value="Unassembled WGS sequence"/>
</dbReference>
<evidence type="ECO:0000313" key="12">
    <source>
        <dbReference type="EMBL" id="GAK59444.1"/>
    </source>
</evidence>
<gene>
    <name evidence="10" type="primary">tatA</name>
    <name evidence="12" type="ORF">U27_06429</name>
</gene>
<dbReference type="NCBIfam" id="NF011430">
    <property type="entry name" value="PRK14861.1"/>
    <property type="match status" value="1"/>
</dbReference>
<feature type="region of interest" description="Disordered" evidence="11">
    <location>
        <begin position="53"/>
        <end position="95"/>
    </location>
</feature>
<evidence type="ECO:0000256" key="11">
    <source>
        <dbReference type="SAM" id="MobiDB-lite"/>
    </source>
</evidence>
<keyword evidence="5 10" id="KW-0653">Protein transport</keyword>
<dbReference type="Pfam" id="PF02416">
    <property type="entry name" value="TatA_B_E"/>
    <property type="match status" value="1"/>
</dbReference>
<evidence type="ECO:0000256" key="3">
    <source>
        <dbReference type="ARBA" id="ARBA00022475"/>
    </source>
</evidence>
<comment type="function">
    <text evidence="10">Part of the twin-arginine translocation (Tat) system that transports large folded proteins containing a characteristic twin-arginine motif in their signal peptide across membranes. TatA could form the protein-conducting channel of the Tat system.</text>
</comment>
<evidence type="ECO:0000256" key="7">
    <source>
        <dbReference type="ARBA" id="ARBA00023010"/>
    </source>
</evidence>
<dbReference type="HAMAP" id="MF_00236">
    <property type="entry name" value="TatA_E"/>
    <property type="match status" value="1"/>
</dbReference>
<comment type="function">
    <text evidence="9">Part of the twin-arginine translocation (Tat) system that transports large folded proteins containing a characteristic twin-arginine motif in their signal peptide across the thylakoid membrane. Involved in delta pH-dependent protein transport required for chloroplast development, especially thylakoid membrane formation. TATC and TATB mediate precursor recognition, whereas TATA facilitates translocation.</text>
</comment>
<comment type="subcellular location">
    <subcellularLocation>
        <location evidence="10">Cell membrane</location>
        <topology evidence="10">Single-pass membrane protein</topology>
    </subcellularLocation>
    <subcellularLocation>
        <location evidence="1">Membrane</location>
        <topology evidence="1">Single-pass membrane protein</topology>
    </subcellularLocation>
</comment>
<keyword evidence="13" id="KW-1185">Reference proteome</keyword>
<evidence type="ECO:0000256" key="4">
    <source>
        <dbReference type="ARBA" id="ARBA00022692"/>
    </source>
</evidence>
<keyword evidence="4 10" id="KW-0812">Transmembrane</keyword>
<evidence type="ECO:0000256" key="10">
    <source>
        <dbReference type="HAMAP-Rule" id="MF_00236"/>
    </source>
</evidence>
<protein>
    <recommendedName>
        <fullName evidence="10">Sec-independent protein translocase protein TatA</fullName>
    </recommendedName>
</protein>
<dbReference type="HOGENOM" id="CLU_086034_1_5_0"/>
<comment type="similarity">
    <text evidence="10">Belongs to the TatA/E family.</text>
</comment>
<keyword evidence="2 10" id="KW-0813">Transport</keyword>
<name>A0A081C4D9_VECG1</name>
<keyword evidence="7 10" id="KW-0811">Translocation</keyword>
<dbReference type="NCBIfam" id="TIGR01410">
    <property type="entry name" value="tatB"/>
    <property type="match status" value="1"/>
</dbReference>
<evidence type="ECO:0000256" key="5">
    <source>
        <dbReference type="ARBA" id="ARBA00022927"/>
    </source>
</evidence>
<keyword evidence="8 10" id="KW-0472">Membrane</keyword>
<dbReference type="GO" id="GO:0008320">
    <property type="term" value="F:protein transmembrane transporter activity"/>
    <property type="evidence" value="ECO:0007669"/>
    <property type="project" value="UniProtKB-UniRule"/>
</dbReference>
<organism evidence="12">
    <name type="scientific">Vecturithrix granuli</name>
    <dbReference type="NCBI Taxonomy" id="1499967"/>
    <lineage>
        <taxon>Bacteria</taxon>
        <taxon>Candidatus Moduliflexota</taxon>
        <taxon>Candidatus Vecturitrichia</taxon>
        <taxon>Candidatus Vecturitrichales</taxon>
        <taxon>Candidatus Vecturitrichaceae</taxon>
        <taxon>Candidatus Vecturithrix</taxon>
    </lineage>
</organism>
<dbReference type="PANTHER" id="PTHR33162">
    <property type="entry name" value="SEC-INDEPENDENT PROTEIN TRANSLOCASE PROTEIN TATA, CHLOROPLASTIC"/>
    <property type="match status" value="1"/>
</dbReference>
<dbReference type="STRING" id="1499967.U27_06429"/>
<dbReference type="Gene3D" id="1.20.5.3310">
    <property type="match status" value="1"/>
</dbReference>
<proteinExistence type="inferred from homology"/>
<reference evidence="12" key="1">
    <citation type="journal article" date="2015" name="PeerJ">
        <title>First genomic representation of candidate bacterial phylum KSB3 points to enhanced environmental sensing as a trigger of wastewater bulking.</title>
        <authorList>
            <person name="Sekiguchi Y."/>
            <person name="Ohashi A."/>
            <person name="Parks D.H."/>
            <person name="Yamauchi T."/>
            <person name="Tyson G.W."/>
            <person name="Hugenholtz P."/>
        </authorList>
    </citation>
    <scope>NUCLEOTIDE SEQUENCE [LARGE SCALE GENOMIC DNA]</scope>
</reference>
<evidence type="ECO:0000256" key="6">
    <source>
        <dbReference type="ARBA" id="ARBA00022989"/>
    </source>
</evidence>
<sequence length="95" mass="10420">MFGIGMQELIVIFIIALIVVGPKKLPELAKALGRGFAEFKRAANEVRQTIDTEINLDDQAPRKSSNHFLASHSSSARPENSSIPPTDHDQPDPKV</sequence>
<keyword evidence="3 10" id="KW-1003">Cell membrane</keyword>
<dbReference type="PANTHER" id="PTHR33162:SF1">
    <property type="entry name" value="SEC-INDEPENDENT PROTEIN TRANSLOCASE PROTEIN TATA, CHLOROPLASTIC"/>
    <property type="match status" value="1"/>
</dbReference>
<dbReference type="eggNOG" id="COG1826">
    <property type="taxonomic scope" value="Bacteria"/>
</dbReference>
<evidence type="ECO:0000256" key="1">
    <source>
        <dbReference type="ARBA" id="ARBA00004167"/>
    </source>
</evidence>
<keyword evidence="6 10" id="KW-1133">Transmembrane helix</keyword>
<dbReference type="InterPro" id="IPR003369">
    <property type="entry name" value="TatA/B/E"/>
</dbReference>
<dbReference type="EMBL" id="DF820470">
    <property type="protein sequence ID" value="GAK59444.1"/>
    <property type="molecule type" value="Genomic_DNA"/>
</dbReference>
<dbReference type="GO" id="GO:0043953">
    <property type="term" value="P:protein transport by the Tat complex"/>
    <property type="evidence" value="ECO:0007669"/>
    <property type="project" value="UniProtKB-UniRule"/>
</dbReference>
<dbReference type="AlphaFoldDB" id="A0A081C4D9"/>
<dbReference type="GO" id="GO:0033281">
    <property type="term" value="C:TAT protein transport complex"/>
    <property type="evidence" value="ECO:0007669"/>
    <property type="project" value="UniProtKB-UniRule"/>
</dbReference>
<comment type="subunit">
    <text evidence="10">Forms a complex with TatC.</text>
</comment>
<dbReference type="InterPro" id="IPR006312">
    <property type="entry name" value="TatA/E"/>
</dbReference>
<evidence type="ECO:0000256" key="8">
    <source>
        <dbReference type="ARBA" id="ARBA00023136"/>
    </source>
</evidence>
<feature type="transmembrane region" description="Helical" evidence="10">
    <location>
        <begin position="6"/>
        <end position="22"/>
    </location>
</feature>
<evidence type="ECO:0000256" key="9">
    <source>
        <dbReference type="ARBA" id="ARBA00025340"/>
    </source>
</evidence>
<dbReference type="InterPro" id="IPR018448">
    <property type="entry name" value="TatB"/>
</dbReference>